<protein>
    <submittedName>
        <fullName evidence="1">Uncharacterized protein</fullName>
    </submittedName>
</protein>
<keyword evidence="2" id="KW-1185">Reference proteome</keyword>
<dbReference type="EMBL" id="WHUW01000072">
    <property type="protein sequence ID" value="KAF8428503.1"/>
    <property type="molecule type" value="Genomic_DNA"/>
</dbReference>
<name>A0AAD4BG19_BOLED</name>
<accession>A0AAD4BG19</accession>
<reference evidence="1" key="2">
    <citation type="journal article" date="2020" name="Nat. Commun.">
        <title>Large-scale genome sequencing of mycorrhizal fungi provides insights into the early evolution of symbiotic traits.</title>
        <authorList>
            <person name="Miyauchi S."/>
            <person name="Kiss E."/>
            <person name="Kuo A."/>
            <person name="Drula E."/>
            <person name="Kohler A."/>
            <person name="Sanchez-Garcia M."/>
            <person name="Morin E."/>
            <person name="Andreopoulos B."/>
            <person name="Barry K.W."/>
            <person name="Bonito G."/>
            <person name="Buee M."/>
            <person name="Carver A."/>
            <person name="Chen C."/>
            <person name="Cichocki N."/>
            <person name="Clum A."/>
            <person name="Culley D."/>
            <person name="Crous P.W."/>
            <person name="Fauchery L."/>
            <person name="Girlanda M."/>
            <person name="Hayes R.D."/>
            <person name="Keri Z."/>
            <person name="LaButti K."/>
            <person name="Lipzen A."/>
            <person name="Lombard V."/>
            <person name="Magnuson J."/>
            <person name="Maillard F."/>
            <person name="Murat C."/>
            <person name="Nolan M."/>
            <person name="Ohm R.A."/>
            <person name="Pangilinan J."/>
            <person name="Pereira M.F."/>
            <person name="Perotto S."/>
            <person name="Peter M."/>
            <person name="Pfister S."/>
            <person name="Riley R."/>
            <person name="Sitrit Y."/>
            <person name="Stielow J.B."/>
            <person name="Szollosi G."/>
            <person name="Zifcakova L."/>
            <person name="Stursova M."/>
            <person name="Spatafora J.W."/>
            <person name="Tedersoo L."/>
            <person name="Vaario L.M."/>
            <person name="Yamada A."/>
            <person name="Yan M."/>
            <person name="Wang P."/>
            <person name="Xu J."/>
            <person name="Bruns T."/>
            <person name="Baldrian P."/>
            <person name="Vilgalys R."/>
            <person name="Dunand C."/>
            <person name="Henrissat B."/>
            <person name="Grigoriev I.V."/>
            <person name="Hibbett D."/>
            <person name="Nagy L.G."/>
            <person name="Martin F.M."/>
        </authorList>
    </citation>
    <scope>NUCLEOTIDE SEQUENCE</scope>
    <source>
        <strain evidence="1">BED1</strain>
    </source>
</reference>
<evidence type="ECO:0000313" key="1">
    <source>
        <dbReference type="EMBL" id="KAF8428503.1"/>
    </source>
</evidence>
<gene>
    <name evidence="1" type="ORF">L210DRAFT_3120395</name>
</gene>
<dbReference type="Proteomes" id="UP001194468">
    <property type="component" value="Unassembled WGS sequence"/>
</dbReference>
<comment type="caution">
    <text evidence="1">The sequence shown here is derived from an EMBL/GenBank/DDBJ whole genome shotgun (WGS) entry which is preliminary data.</text>
</comment>
<dbReference type="AlphaFoldDB" id="A0AAD4BG19"/>
<evidence type="ECO:0000313" key="2">
    <source>
        <dbReference type="Proteomes" id="UP001194468"/>
    </source>
</evidence>
<organism evidence="1 2">
    <name type="scientific">Boletus edulis BED1</name>
    <dbReference type="NCBI Taxonomy" id="1328754"/>
    <lineage>
        <taxon>Eukaryota</taxon>
        <taxon>Fungi</taxon>
        <taxon>Dikarya</taxon>
        <taxon>Basidiomycota</taxon>
        <taxon>Agaricomycotina</taxon>
        <taxon>Agaricomycetes</taxon>
        <taxon>Agaricomycetidae</taxon>
        <taxon>Boletales</taxon>
        <taxon>Boletineae</taxon>
        <taxon>Boletaceae</taxon>
        <taxon>Boletoideae</taxon>
        <taxon>Boletus</taxon>
    </lineage>
</organism>
<reference evidence="1" key="1">
    <citation type="submission" date="2019-10" db="EMBL/GenBank/DDBJ databases">
        <authorList>
            <consortium name="DOE Joint Genome Institute"/>
            <person name="Kuo A."/>
            <person name="Miyauchi S."/>
            <person name="Kiss E."/>
            <person name="Drula E."/>
            <person name="Kohler A."/>
            <person name="Sanchez-Garcia M."/>
            <person name="Andreopoulos B."/>
            <person name="Barry K.W."/>
            <person name="Bonito G."/>
            <person name="Buee M."/>
            <person name="Carver A."/>
            <person name="Chen C."/>
            <person name="Cichocki N."/>
            <person name="Clum A."/>
            <person name="Culley D."/>
            <person name="Crous P.W."/>
            <person name="Fauchery L."/>
            <person name="Girlanda M."/>
            <person name="Hayes R."/>
            <person name="Keri Z."/>
            <person name="LaButti K."/>
            <person name="Lipzen A."/>
            <person name="Lombard V."/>
            <person name="Magnuson J."/>
            <person name="Maillard F."/>
            <person name="Morin E."/>
            <person name="Murat C."/>
            <person name="Nolan M."/>
            <person name="Ohm R."/>
            <person name="Pangilinan J."/>
            <person name="Pereira M."/>
            <person name="Perotto S."/>
            <person name="Peter M."/>
            <person name="Riley R."/>
            <person name="Sitrit Y."/>
            <person name="Stielow B."/>
            <person name="Szollosi G."/>
            <person name="Zifcakova L."/>
            <person name="Stursova M."/>
            <person name="Spatafora J.W."/>
            <person name="Tedersoo L."/>
            <person name="Vaario L.-M."/>
            <person name="Yamada A."/>
            <person name="Yan M."/>
            <person name="Wang P."/>
            <person name="Xu J."/>
            <person name="Bruns T."/>
            <person name="Baldrian P."/>
            <person name="Vilgalys R."/>
            <person name="Henrissat B."/>
            <person name="Grigoriev I.V."/>
            <person name="Hibbett D."/>
            <person name="Nagy L.G."/>
            <person name="Martin F.M."/>
        </authorList>
    </citation>
    <scope>NUCLEOTIDE SEQUENCE</scope>
    <source>
        <strain evidence="1">BED1</strain>
    </source>
</reference>
<sequence>MRLNRGCANCAGIIQPIHELRRTGRFDVKLEELYRSGKQDNWKPPPTMPMATPRHDGFCMQGITQPCLILLPSTLSS</sequence>
<proteinExistence type="predicted"/>